<dbReference type="Pfam" id="PF22422">
    <property type="entry name" value="MGH1-like_GH"/>
    <property type="match status" value="1"/>
</dbReference>
<accession>A0A4R7BYU3</accession>
<dbReference type="SUPFAM" id="SSF48208">
    <property type="entry name" value="Six-hairpin glycosidases"/>
    <property type="match status" value="1"/>
</dbReference>
<gene>
    <name evidence="3" type="ORF">EV668_3303</name>
</gene>
<keyword evidence="4" id="KW-1185">Reference proteome</keyword>
<sequence>MNDSSIPKSDLDQAPAAELPEHYIEAQTSLVERVLRTLKQGDTFAVLDTYGDVGTFGETPEGLFMRDTRYLSLFEMRIEGRRPLLLGSVIQNDNAALTVDLANPDVVVGDTTVFPRDIISIDRTKVLWDGVCYERIGLRSFDDRPRTFRVSVRFDADFRDLFEVRGAQREKRGTRTASVLDDQTTEFVYTGLDSIVRRTRLRFEPVPSRLETNLGEFTIRLAPGERTSLFVRVTCDEGERRERPPFLAAYRGARQALRATRRGATAIDSTNSLFDEMLSRSLSDLSMLVSQTPEGPYPYAGVPWFSTVFGRDGIITAMLMLWLDPSIAKGVLRYLAANQATSVDPDADAQPGKILHERRCGEMAVLGEVPFRRYYGTVDATPLFVMLAGMYVDRTGDRETIEAIWPNIEAALTWCDTYGDRDGDGFVEYFRETPSGLANQGWKDSQDSIFHADGRLAEGPIALCEVQGYVYAAKHAAARMASMLGHSAKGEQLEAQAEALKARFDEAFWCEEIGTYALALDGAKRPCRVRSSNAGHALFTGIADPARAASVAGALMSPEGFSGWGIRTIAQGEPRYNPMSYHNGSVWPHDNALIGLGFARYGLKREAARVLDALFEAATYQDLRRLPELYCGFIRRPHRGPTAYPVACSPQAWAAAAPYGLIEACLGLGLRHAENEIRFSTPYLPASLDGMVLRGLRLGDAETDLAFRRGEGEDVTLSILSRQGEVGIVQER</sequence>
<dbReference type="InterPro" id="IPR054491">
    <property type="entry name" value="MGH1-like_GH"/>
</dbReference>
<evidence type="ECO:0000313" key="3">
    <source>
        <dbReference type="EMBL" id="TDR90452.1"/>
    </source>
</evidence>
<proteinExistence type="predicted"/>
<dbReference type="RefSeq" id="WP_133771857.1">
    <property type="nucleotide sequence ID" value="NZ_SNZR01000013.1"/>
</dbReference>
<dbReference type="InterPro" id="IPR008928">
    <property type="entry name" value="6-hairpin_glycosidase_sf"/>
</dbReference>
<evidence type="ECO:0000259" key="1">
    <source>
        <dbReference type="Pfam" id="PF14742"/>
    </source>
</evidence>
<evidence type="ECO:0000259" key="2">
    <source>
        <dbReference type="Pfam" id="PF22422"/>
    </source>
</evidence>
<comment type="caution">
    <text evidence="3">The sequence shown here is derived from an EMBL/GenBank/DDBJ whole genome shotgun (WGS) entry which is preliminary data.</text>
</comment>
<organism evidence="3 4">
    <name type="scientific">Enterovirga rhinocerotis</name>
    <dbReference type="NCBI Taxonomy" id="1339210"/>
    <lineage>
        <taxon>Bacteria</taxon>
        <taxon>Pseudomonadati</taxon>
        <taxon>Pseudomonadota</taxon>
        <taxon>Alphaproteobacteria</taxon>
        <taxon>Hyphomicrobiales</taxon>
        <taxon>Methylobacteriaceae</taxon>
        <taxon>Enterovirga</taxon>
    </lineage>
</organism>
<name>A0A4R7BYU3_9HYPH</name>
<dbReference type="OrthoDB" id="9759959at2"/>
<protein>
    <submittedName>
        <fullName evidence="3">Glycogen debranching enzyme</fullName>
    </submittedName>
</protein>
<evidence type="ECO:0000313" key="4">
    <source>
        <dbReference type="Proteomes" id="UP000295122"/>
    </source>
</evidence>
<dbReference type="Gene3D" id="1.50.10.10">
    <property type="match status" value="1"/>
</dbReference>
<dbReference type="AlphaFoldDB" id="A0A4R7BYU3"/>
<dbReference type="EMBL" id="SNZR01000013">
    <property type="protein sequence ID" value="TDR90452.1"/>
    <property type="molecule type" value="Genomic_DNA"/>
</dbReference>
<feature type="domain" description="Mannosylglycerate hydrolase MGH1-like glycoside hydrolase" evidence="2">
    <location>
        <begin position="317"/>
        <end position="620"/>
    </location>
</feature>
<dbReference type="GO" id="GO:0005975">
    <property type="term" value="P:carbohydrate metabolic process"/>
    <property type="evidence" value="ECO:0007669"/>
    <property type="project" value="InterPro"/>
</dbReference>
<dbReference type="InterPro" id="IPR012341">
    <property type="entry name" value="6hp_glycosidase-like_sf"/>
</dbReference>
<dbReference type="InterPro" id="IPR032856">
    <property type="entry name" value="GDE_N_bis"/>
</dbReference>
<dbReference type="Pfam" id="PF14742">
    <property type="entry name" value="GDE_N_bis"/>
    <property type="match status" value="1"/>
</dbReference>
<feature type="domain" description="Putative glycogen debranching enzyme N-terminal" evidence="1">
    <location>
        <begin position="38"/>
        <end position="231"/>
    </location>
</feature>
<dbReference type="Proteomes" id="UP000295122">
    <property type="component" value="Unassembled WGS sequence"/>
</dbReference>
<reference evidence="3 4" key="1">
    <citation type="submission" date="2019-03" db="EMBL/GenBank/DDBJ databases">
        <title>Genomic Encyclopedia of Type Strains, Phase IV (KMG-IV): sequencing the most valuable type-strain genomes for metagenomic binning, comparative biology and taxonomic classification.</title>
        <authorList>
            <person name="Goeker M."/>
        </authorList>
    </citation>
    <scope>NUCLEOTIDE SEQUENCE [LARGE SCALE GENOMIC DNA]</scope>
    <source>
        <strain evidence="3 4">DSM 25903</strain>
    </source>
</reference>